<evidence type="ECO:0000313" key="2">
    <source>
        <dbReference type="EMBL" id="KTR54226.1"/>
    </source>
</evidence>
<proteinExistence type="predicted"/>
<feature type="compositionally biased region" description="Low complexity" evidence="1">
    <location>
        <begin position="1"/>
        <end position="20"/>
    </location>
</feature>
<feature type="region of interest" description="Disordered" evidence="1">
    <location>
        <begin position="1"/>
        <end position="23"/>
    </location>
</feature>
<accession>A0A147DUJ3</accession>
<evidence type="ECO:0000256" key="1">
    <source>
        <dbReference type="SAM" id="MobiDB-lite"/>
    </source>
</evidence>
<sequence length="63" mass="6272">MVGSRTAPTSAATAAIAATTDRPRTARGTVRWFKGRRGARASRGVVALRAVAAAAGAVGSASF</sequence>
<comment type="caution">
    <text evidence="2">The sequence shown here is derived from an EMBL/GenBank/DDBJ whole genome shotgun (WGS) entry which is preliminary data.</text>
</comment>
<dbReference type="Proteomes" id="UP000072763">
    <property type="component" value="Unassembled WGS sequence"/>
</dbReference>
<protein>
    <submittedName>
        <fullName evidence="2">Uncharacterized protein</fullName>
    </submittedName>
</protein>
<gene>
    <name evidence="2" type="ORF">NS359_00555</name>
</gene>
<dbReference type="EMBL" id="LDRC01000004">
    <property type="protein sequence ID" value="KTR54226.1"/>
    <property type="molecule type" value="Genomic_DNA"/>
</dbReference>
<dbReference type="AlphaFoldDB" id="A0A147DUJ3"/>
<organism evidence="2 3">
    <name type="scientific">Curtobacterium oceanosedimentum</name>
    <dbReference type="NCBI Taxonomy" id="465820"/>
    <lineage>
        <taxon>Bacteria</taxon>
        <taxon>Bacillati</taxon>
        <taxon>Actinomycetota</taxon>
        <taxon>Actinomycetes</taxon>
        <taxon>Micrococcales</taxon>
        <taxon>Microbacteriaceae</taxon>
        <taxon>Curtobacterium</taxon>
    </lineage>
</organism>
<name>A0A147DUJ3_9MICO</name>
<reference evidence="2 3" key="1">
    <citation type="journal article" date="2016" name="Front. Microbiol.">
        <title>Genomic Resource of Rice Seed Associated Bacteria.</title>
        <authorList>
            <person name="Midha S."/>
            <person name="Bansal K."/>
            <person name="Sharma S."/>
            <person name="Kumar N."/>
            <person name="Patil P.P."/>
            <person name="Chaudhry V."/>
            <person name="Patil P.B."/>
        </authorList>
    </citation>
    <scope>NUCLEOTIDE SEQUENCE [LARGE SCALE GENOMIC DNA]</scope>
    <source>
        <strain evidence="2 3">NS359</strain>
    </source>
</reference>
<evidence type="ECO:0000313" key="3">
    <source>
        <dbReference type="Proteomes" id="UP000072763"/>
    </source>
</evidence>